<evidence type="ECO:0000256" key="1">
    <source>
        <dbReference type="SAM" id="MobiDB-lite"/>
    </source>
</evidence>
<protein>
    <submittedName>
        <fullName evidence="2">Uncharacterized protein</fullName>
    </submittedName>
</protein>
<sequence length="211" mass="22431">MATTPRNSVHGPPRDDSRDGPNAGGGDGNSTPPAYAGDPYLQVIWGDAPVITGDLGPAKQGGGGGHRHHPAYSVDLGSVRDCENAMLGQARLAVTEYMRLKEIVRAAIDGNSVWGQQAMKRVRHPAVPGYHGVSYAPARPDTFEPDELVRKAGEAYAATMNPVMSQVLRQCADAIEATGQFMAMLNRAGQQYAHADRSSFFPDPPPPAVKS</sequence>
<feature type="region of interest" description="Disordered" evidence="1">
    <location>
        <begin position="1"/>
        <end position="38"/>
    </location>
</feature>
<dbReference type="Proteomes" id="UP001596066">
    <property type="component" value="Unassembled WGS sequence"/>
</dbReference>
<evidence type="ECO:0000313" key="3">
    <source>
        <dbReference type="Proteomes" id="UP001596066"/>
    </source>
</evidence>
<dbReference type="RefSeq" id="WP_346143250.1">
    <property type="nucleotide sequence ID" value="NZ_BAAAUA010000012.1"/>
</dbReference>
<reference evidence="3" key="1">
    <citation type="journal article" date="2019" name="Int. J. Syst. Evol. Microbiol.">
        <title>The Global Catalogue of Microorganisms (GCM) 10K type strain sequencing project: providing services to taxonomists for standard genome sequencing and annotation.</title>
        <authorList>
            <consortium name="The Broad Institute Genomics Platform"/>
            <consortium name="The Broad Institute Genome Sequencing Center for Infectious Disease"/>
            <person name="Wu L."/>
            <person name="Ma J."/>
        </authorList>
    </citation>
    <scope>NUCLEOTIDE SEQUENCE [LARGE SCALE GENOMIC DNA]</scope>
    <source>
        <strain evidence="3">CGMCC 4.1622</strain>
    </source>
</reference>
<accession>A0ABW0VEW4</accession>
<evidence type="ECO:0000313" key="2">
    <source>
        <dbReference type="EMBL" id="MFC5643269.1"/>
    </source>
</evidence>
<organism evidence="2 3">
    <name type="scientific">Kitasatospora cinereorecta</name>
    <dbReference type="NCBI Taxonomy" id="285560"/>
    <lineage>
        <taxon>Bacteria</taxon>
        <taxon>Bacillati</taxon>
        <taxon>Actinomycetota</taxon>
        <taxon>Actinomycetes</taxon>
        <taxon>Kitasatosporales</taxon>
        <taxon>Streptomycetaceae</taxon>
        <taxon>Kitasatospora</taxon>
    </lineage>
</organism>
<gene>
    <name evidence="2" type="ORF">ACFPZF_18115</name>
</gene>
<comment type="caution">
    <text evidence="2">The sequence shown here is derived from an EMBL/GenBank/DDBJ whole genome shotgun (WGS) entry which is preliminary data.</text>
</comment>
<name>A0ABW0VEW4_9ACTN</name>
<dbReference type="EMBL" id="JBHSOC010000029">
    <property type="protein sequence ID" value="MFC5643269.1"/>
    <property type="molecule type" value="Genomic_DNA"/>
</dbReference>
<proteinExistence type="predicted"/>
<keyword evidence="3" id="KW-1185">Reference proteome</keyword>